<feature type="non-terminal residue" evidence="2">
    <location>
        <position position="130"/>
    </location>
</feature>
<feature type="compositionally biased region" description="Basic residues" evidence="1">
    <location>
        <begin position="31"/>
        <end position="41"/>
    </location>
</feature>
<dbReference type="EMBL" id="JARKHS020019413">
    <property type="protein sequence ID" value="KAK8771712.1"/>
    <property type="molecule type" value="Genomic_DNA"/>
</dbReference>
<proteinExistence type="predicted"/>
<protein>
    <submittedName>
        <fullName evidence="2">Uncharacterized protein</fullName>
    </submittedName>
</protein>
<feature type="compositionally biased region" description="Acidic residues" evidence="1">
    <location>
        <begin position="76"/>
        <end position="88"/>
    </location>
</feature>
<evidence type="ECO:0000256" key="1">
    <source>
        <dbReference type="SAM" id="MobiDB-lite"/>
    </source>
</evidence>
<keyword evidence="3" id="KW-1185">Reference proteome</keyword>
<feature type="compositionally biased region" description="Acidic residues" evidence="1">
    <location>
        <begin position="101"/>
        <end position="115"/>
    </location>
</feature>
<dbReference type="AlphaFoldDB" id="A0AAQ4EAV2"/>
<organism evidence="2 3">
    <name type="scientific">Amblyomma americanum</name>
    <name type="common">Lone star tick</name>
    <dbReference type="NCBI Taxonomy" id="6943"/>
    <lineage>
        <taxon>Eukaryota</taxon>
        <taxon>Metazoa</taxon>
        <taxon>Ecdysozoa</taxon>
        <taxon>Arthropoda</taxon>
        <taxon>Chelicerata</taxon>
        <taxon>Arachnida</taxon>
        <taxon>Acari</taxon>
        <taxon>Parasitiformes</taxon>
        <taxon>Ixodida</taxon>
        <taxon>Ixodoidea</taxon>
        <taxon>Ixodidae</taxon>
        <taxon>Amblyomminae</taxon>
        <taxon>Amblyomma</taxon>
    </lineage>
</organism>
<accession>A0AAQ4EAV2</accession>
<feature type="region of interest" description="Disordered" evidence="1">
    <location>
        <begin position="64"/>
        <end position="130"/>
    </location>
</feature>
<comment type="caution">
    <text evidence="2">The sequence shown here is derived from an EMBL/GenBank/DDBJ whole genome shotgun (WGS) entry which is preliminary data.</text>
</comment>
<sequence length="130" mass="14450">MLATVVDKILRFLEQVQCMPGAPVHAGHYSGQKRRIPTSKKKLTDAEIDKLLDVPLPRDQVNALLGEDLPSGSDDDRLDSEDDGQNEVEVDRWSDITDSSASEEEDVHTDSDAEGEGAPKQRRIQKEKPK</sequence>
<gene>
    <name evidence="2" type="ORF">V5799_025043</name>
</gene>
<evidence type="ECO:0000313" key="3">
    <source>
        <dbReference type="Proteomes" id="UP001321473"/>
    </source>
</evidence>
<dbReference type="Proteomes" id="UP001321473">
    <property type="component" value="Unassembled WGS sequence"/>
</dbReference>
<name>A0AAQ4EAV2_AMBAM</name>
<feature type="region of interest" description="Disordered" evidence="1">
    <location>
        <begin position="22"/>
        <end position="41"/>
    </location>
</feature>
<evidence type="ECO:0000313" key="2">
    <source>
        <dbReference type="EMBL" id="KAK8771712.1"/>
    </source>
</evidence>
<reference evidence="2 3" key="1">
    <citation type="journal article" date="2023" name="Arcadia Sci">
        <title>De novo assembly of a long-read Amblyomma americanum tick genome.</title>
        <authorList>
            <person name="Chou S."/>
            <person name="Poskanzer K.E."/>
            <person name="Rollins M."/>
            <person name="Thuy-Boun P.S."/>
        </authorList>
    </citation>
    <scope>NUCLEOTIDE SEQUENCE [LARGE SCALE GENOMIC DNA]</scope>
    <source>
        <strain evidence="2">F_SG_1</strain>
        <tissue evidence="2">Salivary glands</tissue>
    </source>
</reference>